<proteinExistence type="predicted"/>
<gene>
    <name evidence="3" type="ORF">U27_04422</name>
</gene>
<sequence>MIQKIEEKYASHLKESLCQPLPDWKSIALWWLGQAGFAVKYGDILVFIDPYLSDLLAKKYQGREFPHIRMMNAPILPEEVTNLDFLLCSHKHSDHTDPETLPIVAQNNPKCVFIAPRAEAEWVAQLVGSVRRVRSLNAGERIELAPEITLEAIPAAHEELQVNARGEHAFLGYILKLGEITLYHSGDCTPYPGLEDILAAYTIDLALLPVNGRDEYRRSRGILGNFTLTEAVNLCQHANIPFLLGHHFGMFEFNTINREQAEHDLQQLRGDRQYCLVENGVKYLFSR</sequence>
<dbReference type="InterPro" id="IPR050114">
    <property type="entry name" value="UPF0173_UPF0282_UlaG_hydrolase"/>
</dbReference>
<keyword evidence="1 3" id="KW-0378">Hydrolase</keyword>
<dbReference type="eggNOG" id="COG2220">
    <property type="taxonomic scope" value="Bacteria"/>
</dbReference>
<dbReference type="AlphaFoldDB" id="A0A081BYQ0"/>
<dbReference type="EMBL" id="DF820466">
    <property type="protein sequence ID" value="GAK57455.1"/>
    <property type="molecule type" value="Genomic_DNA"/>
</dbReference>
<evidence type="ECO:0000313" key="4">
    <source>
        <dbReference type="Proteomes" id="UP000030661"/>
    </source>
</evidence>
<dbReference type="InterPro" id="IPR036866">
    <property type="entry name" value="RibonucZ/Hydroxyglut_hydro"/>
</dbReference>
<evidence type="ECO:0000256" key="1">
    <source>
        <dbReference type="ARBA" id="ARBA00022801"/>
    </source>
</evidence>
<dbReference type="HOGENOM" id="CLU_020884_3_0_0"/>
<evidence type="ECO:0000313" key="3">
    <source>
        <dbReference type="EMBL" id="GAK57455.1"/>
    </source>
</evidence>
<dbReference type="PANTHER" id="PTHR43546:SF9">
    <property type="entry name" value="L-ASCORBATE-6-PHOSPHATE LACTONASE ULAG-RELATED"/>
    <property type="match status" value="1"/>
</dbReference>
<dbReference type="PANTHER" id="PTHR43546">
    <property type="entry name" value="UPF0173 METAL-DEPENDENT HYDROLASE MJ1163-RELATED"/>
    <property type="match status" value="1"/>
</dbReference>
<dbReference type="GO" id="GO:0016787">
    <property type="term" value="F:hydrolase activity"/>
    <property type="evidence" value="ECO:0007669"/>
    <property type="project" value="UniProtKB-KW"/>
</dbReference>
<dbReference type="STRING" id="1499967.U27_04422"/>
<evidence type="ECO:0000259" key="2">
    <source>
        <dbReference type="Pfam" id="PF12706"/>
    </source>
</evidence>
<dbReference type="InterPro" id="IPR001279">
    <property type="entry name" value="Metallo-B-lactamas"/>
</dbReference>
<feature type="domain" description="Metallo-beta-lactamase" evidence="2">
    <location>
        <begin position="48"/>
        <end position="248"/>
    </location>
</feature>
<protein>
    <submittedName>
        <fullName evidence="3">Zn-dependent hydrolases of the beta-lactamase fold-like protein</fullName>
    </submittedName>
</protein>
<dbReference type="Proteomes" id="UP000030661">
    <property type="component" value="Unassembled WGS sequence"/>
</dbReference>
<reference evidence="3" key="1">
    <citation type="journal article" date="2015" name="PeerJ">
        <title>First genomic representation of candidate bacterial phylum KSB3 points to enhanced environmental sensing as a trigger of wastewater bulking.</title>
        <authorList>
            <person name="Sekiguchi Y."/>
            <person name="Ohashi A."/>
            <person name="Parks D.H."/>
            <person name="Yamauchi T."/>
            <person name="Tyson G.W."/>
            <person name="Hugenholtz P."/>
        </authorList>
    </citation>
    <scope>NUCLEOTIDE SEQUENCE [LARGE SCALE GENOMIC DNA]</scope>
</reference>
<dbReference type="Gene3D" id="3.60.15.10">
    <property type="entry name" value="Ribonuclease Z/Hydroxyacylglutathione hydrolase-like"/>
    <property type="match status" value="1"/>
</dbReference>
<organism evidence="3">
    <name type="scientific">Vecturithrix granuli</name>
    <dbReference type="NCBI Taxonomy" id="1499967"/>
    <lineage>
        <taxon>Bacteria</taxon>
        <taxon>Candidatus Moduliflexota</taxon>
        <taxon>Candidatus Vecturitrichia</taxon>
        <taxon>Candidatus Vecturitrichales</taxon>
        <taxon>Candidatus Vecturitrichaceae</taxon>
        <taxon>Candidatus Vecturithrix</taxon>
    </lineage>
</organism>
<dbReference type="SUPFAM" id="SSF56281">
    <property type="entry name" value="Metallo-hydrolase/oxidoreductase"/>
    <property type="match status" value="1"/>
</dbReference>
<keyword evidence="4" id="KW-1185">Reference proteome</keyword>
<name>A0A081BYQ0_VECG1</name>
<accession>A0A081BYQ0</accession>
<dbReference type="Pfam" id="PF12706">
    <property type="entry name" value="Lactamase_B_2"/>
    <property type="match status" value="1"/>
</dbReference>